<dbReference type="InterPro" id="IPR001375">
    <property type="entry name" value="Peptidase_S9_cat"/>
</dbReference>
<sequence>MDGGAIVAVSSRAGFDVMSVIHAGSSAVLALPYTHLAGVVSRGDGVVAVAGSPLRATGIVSLDLPSGRVTTLKSSQKAVVDESYLAEPEPIDFRTEGSLVAHGLYYPPKNPDYVAPAGELPPLIVSSHGGPTSAAAVSLNYAIQYWTSRGIGVVDVNYGGSSGYGREYRRRLRGRVGHRRPRRLRERGQVS</sequence>
<comment type="caution">
    <text evidence="2">The sequence shown here is derived from an EMBL/GenBank/DDBJ whole genome shotgun (WGS) entry which is preliminary data.</text>
</comment>
<feature type="domain" description="Peptidase S9 prolyl oligopeptidase catalytic" evidence="1">
    <location>
        <begin position="139"/>
        <end position="179"/>
    </location>
</feature>
<dbReference type="AlphaFoldDB" id="T0YBE4"/>
<keyword evidence="2" id="KW-0378">Hydrolase</keyword>
<dbReference type="GO" id="GO:0006508">
    <property type="term" value="P:proteolysis"/>
    <property type="evidence" value="ECO:0007669"/>
    <property type="project" value="InterPro"/>
</dbReference>
<dbReference type="EMBL" id="AUZY01012585">
    <property type="protein sequence ID" value="EQD29097.1"/>
    <property type="molecule type" value="Genomic_DNA"/>
</dbReference>
<evidence type="ECO:0000259" key="1">
    <source>
        <dbReference type="Pfam" id="PF00326"/>
    </source>
</evidence>
<dbReference type="Pfam" id="PF00326">
    <property type="entry name" value="Peptidase_S9"/>
    <property type="match status" value="1"/>
</dbReference>
<reference evidence="2" key="1">
    <citation type="submission" date="2013-08" db="EMBL/GenBank/DDBJ databases">
        <authorList>
            <person name="Mendez C."/>
            <person name="Richter M."/>
            <person name="Ferrer M."/>
            <person name="Sanchez J."/>
        </authorList>
    </citation>
    <scope>NUCLEOTIDE SEQUENCE</scope>
</reference>
<accession>T0YBE4</accession>
<dbReference type="Gene3D" id="3.40.50.1820">
    <property type="entry name" value="alpha/beta hydrolase"/>
    <property type="match status" value="1"/>
</dbReference>
<dbReference type="GO" id="GO:0008236">
    <property type="term" value="F:serine-type peptidase activity"/>
    <property type="evidence" value="ECO:0007669"/>
    <property type="project" value="InterPro"/>
</dbReference>
<protein>
    <submittedName>
        <fullName evidence="2">Acyl-peptide hydrolase</fullName>
    </submittedName>
</protein>
<gene>
    <name evidence="2" type="ORF">B1B_18772</name>
</gene>
<dbReference type="InterPro" id="IPR050585">
    <property type="entry name" value="Xaa-Pro_dipeptidyl-ppase/CocE"/>
</dbReference>
<dbReference type="SUPFAM" id="SSF53474">
    <property type="entry name" value="alpha/beta-Hydrolases"/>
    <property type="match status" value="1"/>
</dbReference>
<dbReference type="InterPro" id="IPR029058">
    <property type="entry name" value="AB_hydrolase_fold"/>
</dbReference>
<feature type="non-terminal residue" evidence="2">
    <location>
        <position position="191"/>
    </location>
</feature>
<proteinExistence type="predicted"/>
<name>T0YBE4_9ZZZZ</name>
<dbReference type="PANTHER" id="PTHR43056">
    <property type="entry name" value="PEPTIDASE S9 PROLYL OLIGOPEPTIDASE"/>
    <property type="match status" value="1"/>
</dbReference>
<organism evidence="2">
    <name type="scientific">mine drainage metagenome</name>
    <dbReference type="NCBI Taxonomy" id="410659"/>
    <lineage>
        <taxon>unclassified sequences</taxon>
        <taxon>metagenomes</taxon>
        <taxon>ecological metagenomes</taxon>
    </lineage>
</organism>
<reference evidence="2" key="2">
    <citation type="journal article" date="2014" name="ISME J.">
        <title>Microbial stratification in low pH oxic and suboxic macroscopic growths along an acid mine drainage.</title>
        <authorList>
            <person name="Mendez-Garcia C."/>
            <person name="Mesa V."/>
            <person name="Sprenger R.R."/>
            <person name="Richter M."/>
            <person name="Diez M.S."/>
            <person name="Solano J."/>
            <person name="Bargiela R."/>
            <person name="Golyshina O.V."/>
            <person name="Manteca A."/>
            <person name="Ramos J.L."/>
            <person name="Gallego J.R."/>
            <person name="Llorente I."/>
            <person name="Martins Dos Santos V.A."/>
            <person name="Jensen O.N."/>
            <person name="Pelaez A.I."/>
            <person name="Sanchez J."/>
            <person name="Ferrer M."/>
        </authorList>
    </citation>
    <scope>NUCLEOTIDE SEQUENCE</scope>
</reference>
<dbReference type="PANTHER" id="PTHR43056:SF5">
    <property type="entry name" value="PEPTIDASE S9 PROLYL OLIGOPEPTIDASE CATALYTIC DOMAIN-CONTAINING PROTEIN"/>
    <property type="match status" value="1"/>
</dbReference>
<evidence type="ECO:0000313" key="2">
    <source>
        <dbReference type="EMBL" id="EQD29097.1"/>
    </source>
</evidence>